<reference evidence="1" key="1">
    <citation type="journal article" date="2013" name="Genome Biol.">
        <title>Draft genome of the mountain pine beetle, Dendroctonus ponderosae Hopkins, a major forest pest.</title>
        <authorList>
            <person name="Keeling C.I."/>
            <person name="Yuen M.M."/>
            <person name="Liao N.Y."/>
            <person name="Docking T.R."/>
            <person name="Chan S.K."/>
            <person name="Taylor G.A."/>
            <person name="Palmquist D.L."/>
            <person name="Jackman S.D."/>
            <person name="Nguyen A."/>
            <person name="Li M."/>
            <person name="Henderson H."/>
            <person name="Janes J.K."/>
            <person name="Zhao Y."/>
            <person name="Pandoh P."/>
            <person name="Moore R."/>
            <person name="Sperling F.A."/>
            <person name="Huber D.P."/>
            <person name="Birol I."/>
            <person name="Jones S.J."/>
            <person name="Bohlmann J."/>
        </authorList>
    </citation>
    <scope>NUCLEOTIDE SEQUENCE</scope>
</reference>
<dbReference type="AlphaFoldDB" id="N6TQI3"/>
<organism evidence="1">
    <name type="scientific">Dendroctonus ponderosae</name>
    <name type="common">Mountain pine beetle</name>
    <dbReference type="NCBI Taxonomy" id="77166"/>
    <lineage>
        <taxon>Eukaryota</taxon>
        <taxon>Metazoa</taxon>
        <taxon>Ecdysozoa</taxon>
        <taxon>Arthropoda</taxon>
        <taxon>Hexapoda</taxon>
        <taxon>Insecta</taxon>
        <taxon>Pterygota</taxon>
        <taxon>Neoptera</taxon>
        <taxon>Endopterygota</taxon>
        <taxon>Coleoptera</taxon>
        <taxon>Polyphaga</taxon>
        <taxon>Cucujiformia</taxon>
        <taxon>Curculionidae</taxon>
        <taxon>Scolytinae</taxon>
        <taxon>Dendroctonus</taxon>
    </lineage>
</organism>
<protein>
    <submittedName>
        <fullName evidence="1">Uncharacterized protein</fullName>
    </submittedName>
</protein>
<dbReference type="HOGENOM" id="CLU_2869882_0_0_1"/>
<evidence type="ECO:0000313" key="1">
    <source>
        <dbReference type="EMBL" id="ENN70556.1"/>
    </source>
</evidence>
<dbReference type="EMBL" id="KB741291">
    <property type="protein sequence ID" value="ENN70556.1"/>
    <property type="molecule type" value="Genomic_DNA"/>
</dbReference>
<accession>N6TQI3</accession>
<sequence>MCYKQTSSKMSQTPRPPFRRILPIGEVIRPRLPRWITSTPRVNLNINWSKFAELSNGDAPLQPV</sequence>
<proteinExistence type="predicted"/>
<name>N6TQI3_DENPD</name>
<gene>
    <name evidence="1" type="ORF">YQE_12731</name>
</gene>
<feature type="non-terminal residue" evidence="1">
    <location>
        <position position="1"/>
    </location>
</feature>